<comment type="caution">
    <text evidence="1">The sequence shown here is derived from an EMBL/GenBank/DDBJ whole genome shotgun (WGS) entry which is preliminary data.</text>
</comment>
<reference evidence="2" key="1">
    <citation type="journal article" date="2019" name="Nat. Commun.">
        <title>The genome of broomcorn millet.</title>
        <authorList>
            <person name="Zou C."/>
            <person name="Miki D."/>
            <person name="Li D."/>
            <person name="Tang Q."/>
            <person name="Xiao L."/>
            <person name="Rajput S."/>
            <person name="Deng P."/>
            <person name="Jia W."/>
            <person name="Huang R."/>
            <person name="Zhang M."/>
            <person name="Sun Y."/>
            <person name="Hu J."/>
            <person name="Fu X."/>
            <person name="Schnable P.S."/>
            <person name="Li F."/>
            <person name="Zhang H."/>
            <person name="Feng B."/>
            <person name="Zhu X."/>
            <person name="Liu R."/>
            <person name="Schnable J.C."/>
            <person name="Zhu J.-K."/>
            <person name="Zhang H."/>
        </authorList>
    </citation>
    <scope>NUCLEOTIDE SEQUENCE [LARGE SCALE GENOMIC DNA]</scope>
</reference>
<sequence length="127" mass="14673">MRRDRIQDAVVRINEFGLKRNSSLFFHALVMFAFLKQEQLTKNFEALWMLGWSNSDGCEEDALYPRHVRPLQGCAGFEVLDKGCRSSWRYLTLHRPKACADLIIVCSRISIKAKGLLNADVDFYNMV</sequence>
<evidence type="ECO:0000313" key="1">
    <source>
        <dbReference type="EMBL" id="RLM54604.1"/>
    </source>
</evidence>
<accession>A0A3L6PED1</accession>
<gene>
    <name evidence="1" type="ORF">C2845_PM10G07750</name>
</gene>
<organism evidence="1 2">
    <name type="scientific">Panicum miliaceum</name>
    <name type="common">Proso millet</name>
    <name type="synonym">Broomcorn millet</name>
    <dbReference type="NCBI Taxonomy" id="4540"/>
    <lineage>
        <taxon>Eukaryota</taxon>
        <taxon>Viridiplantae</taxon>
        <taxon>Streptophyta</taxon>
        <taxon>Embryophyta</taxon>
        <taxon>Tracheophyta</taxon>
        <taxon>Spermatophyta</taxon>
        <taxon>Magnoliopsida</taxon>
        <taxon>Liliopsida</taxon>
        <taxon>Poales</taxon>
        <taxon>Poaceae</taxon>
        <taxon>PACMAD clade</taxon>
        <taxon>Panicoideae</taxon>
        <taxon>Panicodae</taxon>
        <taxon>Paniceae</taxon>
        <taxon>Panicinae</taxon>
        <taxon>Panicum</taxon>
        <taxon>Panicum sect. Panicum</taxon>
    </lineage>
</organism>
<evidence type="ECO:0000313" key="2">
    <source>
        <dbReference type="Proteomes" id="UP000275267"/>
    </source>
</evidence>
<name>A0A3L6PED1_PANMI</name>
<proteinExistence type="predicted"/>
<protein>
    <submittedName>
        <fullName evidence="1">Mitochondrial transcription termination factor-like</fullName>
    </submittedName>
</protein>
<dbReference type="Proteomes" id="UP000275267">
    <property type="component" value="Unassembled WGS sequence"/>
</dbReference>
<keyword evidence="2" id="KW-1185">Reference proteome</keyword>
<dbReference type="EMBL" id="PQIB02000018">
    <property type="protein sequence ID" value="RLM54604.1"/>
    <property type="molecule type" value="Genomic_DNA"/>
</dbReference>
<dbReference type="AlphaFoldDB" id="A0A3L6PED1"/>